<feature type="domain" description="GGDEF" evidence="3">
    <location>
        <begin position="206"/>
        <end position="341"/>
    </location>
</feature>
<dbReference type="Gene3D" id="3.30.70.270">
    <property type="match status" value="1"/>
</dbReference>
<dbReference type="PANTHER" id="PTHR45138">
    <property type="entry name" value="REGULATORY COMPONENTS OF SENSORY TRANSDUCTION SYSTEM"/>
    <property type="match status" value="1"/>
</dbReference>
<feature type="coiled-coil region" evidence="2">
    <location>
        <begin position="148"/>
        <end position="175"/>
    </location>
</feature>
<dbReference type="Proteomes" id="UP001161409">
    <property type="component" value="Unassembled WGS sequence"/>
</dbReference>
<evidence type="ECO:0000256" key="1">
    <source>
        <dbReference type="ARBA" id="ARBA00012528"/>
    </source>
</evidence>
<name>A0ABQ5U619_9PROT</name>
<evidence type="ECO:0000313" key="4">
    <source>
        <dbReference type="EMBL" id="GLQ07130.1"/>
    </source>
</evidence>
<dbReference type="NCBIfam" id="TIGR00254">
    <property type="entry name" value="GGDEF"/>
    <property type="match status" value="1"/>
</dbReference>
<protein>
    <recommendedName>
        <fullName evidence="1">diguanylate cyclase</fullName>
        <ecNumber evidence="1">2.7.7.65</ecNumber>
    </recommendedName>
</protein>
<dbReference type="Pfam" id="PF00990">
    <property type="entry name" value="GGDEF"/>
    <property type="match status" value="1"/>
</dbReference>
<proteinExistence type="predicted"/>
<dbReference type="EC" id="2.7.7.65" evidence="1"/>
<dbReference type="RefSeq" id="WP_169561199.1">
    <property type="nucleotide sequence ID" value="NZ_BSNF01000008.1"/>
</dbReference>
<reference evidence="4" key="1">
    <citation type="journal article" date="2014" name="Int. J. Syst. Evol. Microbiol.">
        <title>Complete genome of a new Firmicutes species belonging to the dominant human colonic microbiota ('Ruminococcus bicirculans') reveals two chromosomes and a selective capacity to utilize plant glucans.</title>
        <authorList>
            <consortium name="NISC Comparative Sequencing Program"/>
            <person name="Wegmann U."/>
            <person name="Louis P."/>
            <person name="Goesmann A."/>
            <person name="Henrissat B."/>
            <person name="Duncan S.H."/>
            <person name="Flint H.J."/>
        </authorList>
    </citation>
    <scope>NUCLEOTIDE SEQUENCE</scope>
    <source>
        <strain evidence="4">NBRC 103408</strain>
    </source>
</reference>
<evidence type="ECO:0000256" key="2">
    <source>
        <dbReference type="SAM" id="Coils"/>
    </source>
</evidence>
<dbReference type="PROSITE" id="PS50887">
    <property type="entry name" value="GGDEF"/>
    <property type="match status" value="1"/>
</dbReference>
<accession>A0ABQ5U619</accession>
<keyword evidence="2" id="KW-0175">Coiled coil</keyword>
<organism evidence="4 5">
    <name type="scientific">Sneathiella chinensis</name>
    <dbReference type="NCBI Taxonomy" id="349750"/>
    <lineage>
        <taxon>Bacteria</taxon>
        <taxon>Pseudomonadati</taxon>
        <taxon>Pseudomonadota</taxon>
        <taxon>Alphaproteobacteria</taxon>
        <taxon>Sneathiellales</taxon>
        <taxon>Sneathiellaceae</taxon>
        <taxon>Sneathiella</taxon>
    </lineage>
</organism>
<dbReference type="PANTHER" id="PTHR45138:SF2">
    <property type="entry name" value="DIGUANYLATE CYCLASE VDCA"/>
    <property type="match status" value="1"/>
</dbReference>
<reference evidence="4" key="2">
    <citation type="submission" date="2023-01" db="EMBL/GenBank/DDBJ databases">
        <title>Draft genome sequence of Sneathiella chinensis strain NBRC 103408.</title>
        <authorList>
            <person name="Sun Q."/>
            <person name="Mori K."/>
        </authorList>
    </citation>
    <scope>NUCLEOTIDE SEQUENCE</scope>
    <source>
        <strain evidence="4">NBRC 103408</strain>
    </source>
</reference>
<evidence type="ECO:0000313" key="5">
    <source>
        <dbReference type="Proteomes" id="UP001161409"/>
    </source>
</evidence>
<dbReference type="InterPro" id="IPR050469">
    <property type="entry name" value="Diguanylate_Cyclase"/>
</dbReference>
<sequence length="347" mass="38618">MAVKKSFDEVASFASMTMALLEERKISKLPQNYTIWYEYFADENPDLKLAVNRLMKVNGRFTDQIAREIYDEFFSHEKEGRAIRETNQLAQQSMQTVLQGIEASSNDLSQYGETLNSFAENAGELSAEEFTHSIQKVINETRQVSSRSASLNQQLLHASTEIETLKKRLEAVEKEALTDTLTGLANRKLFDRTLSEAANRAKASRKKLCLVMSDIDHFKTFNDTHGHVFGDQVLKLVASTIKSGLSANALPARYGGEEFSIILPDTDIATAESVADALRASVSSKKLVKRNTGDDVGRITMSFGVAEFNYTEDLSDLVGRADKALYMAKKTGRNKVIADKKKMAKAC</sequence>
<dbReference type="CDD" id="cd01949">
    <property type="entry name" value="GGDEF"/>
    <property type="match status" value="1"/>
</dbReference>
<dbReference type="InterPro" id="IPR043128">
    <property type="entry name" value="Rev_trsase/Diguanyl_cyclase"/>
</dbReference>
<keyword evidence="5" id="KW-1185">Reference proteome</keyword>
<dbReference type="InterPro" id="IPR029787">
    <property type="entry name" value="Nucleotide_cyclase"/>
</dbReference>
<dbReference type="SUPFAM" id="SSF55073">
    <property type="entry name" value="Nucleotide cyclase"/>
    <property type="match status" value="1"/>
</dbReference>
<comment type="caution">
    <text evidence="4">The sequence shown here is derived from an EMBL/GenBank/DDBJ whole genome shotgun (WGS) entry which is preliminary data.</text>
</comment>
<gene>
    <name evidence="4" type="ORF">GCM10007924_23510</name>
</gene>
<dbReference type="InterPro" id="IPR000160">
    <property type="entry name" value="GGDEF_dom"/>
</dbReference>
<dbReference type="SMART" id="SM00267">
    <property type="entry name" value="GGDEF"/>
    <property type="match status" value="1"/>
</dbReference>
<evidence type="ECO:0000259" key="3">
    <source>
        <dbReference type="PROSITE" id="PS50887"/>
    </source>
</evidence>
<dbReference type="EMBL" id="BSNF01000008">
    <property type="protein sequence ID" value="GLQ07130.1"/>
    <property type="molecule type" value="Genomic_DNA"/>
</dbReference>